<dbReference type="OrthoDB" id="9798438at2"/>
<dbReference type="AlphaFoldDB" id="A0A1W2HAM6"/>
<evidence type="ECO:0000313" key="1">
    <source>
        <dbReference type="EMBL" id="SMD45955.1"/>
    </source>
</evidence>
<evidence type="ECO:0000313" key="2">
    <source>
        <dbReference type="Proteomes" id="UP000192333"/>
    </source>
</evidence>
<keyword evidence="2" id="KW-1185">Reference proteome</keyword>
<gene>
    <name evidence="1" type="ORF">SAMN00777080_4628</name>
</gene>
<dbReference type="STRING" id="758820.SAMN00777080_4628"/>
<dbReference type="EMBL" id="LT838813">
    <property type="protein sequence ID" value="SMD45955.1"/>
    <property type="molecule type" value="Genomic_DNA"/>
</dbReference>
<evidence type="ECO:0008006" key="3">
    <source>
        <dbReference type="Google" id="ProtNLM"/>
    </source>
</evidence>
<accession>A0A1W2HAM6</accession>
<organism evidence="1 2">
    <name type="scientific">Aquiflexum balticum DSM 16537</name>
    <dbReference type="NCBI Taxonomy" id="758820"/>
    <lineage>
        <taxon>Bacteria</taxon>
        <taxon>Pseudomonadati</taxon>
        <taxon>Bacteroidota</taxon>
        <taxon>Cytophagia</taxon>
        <taxon>Cytophagales</taxon>
        <taxon>Cyclobacteriaceae</taxon>
        <taxon>Aquiflexum</taxon>
    </lineage>
</organism>
<protein>
    <recommendedName>
        <fullName evidence="3">Integral membrane protein</fullName>
    </recommendedName>
</protein>
<sequence>MNTLFNYLFKAYLIFVSIPFWVSQKMPEATELSFIPAYTDSIFTAPKKAGDLKNKEIDEASGIAFSRTHLGIIYTHNDSGGEPLVYLIDTLGKDIGSIRLNGVRNRDWEDIAVGPGPDPKLNYIYVGEIGDNNAEYKSVRIFRFPEPKSLKEEMEAEPEVLKLSYPDGPRDAETLMVDPISKDIFIVSKRDSVNILYRAPQSAFSKKDFELEKVMELPFTMSVAGDISVDGKQILIKNYFTVFYWERKEGESIPEALKRNPIILPYKPEPQGEAIAFHSNGESYFTLSETRFKIKPVLYRYNKK</sequence>
<reference evidence="2" key="1">
    <citation type="submission" date="2017-04" db="EMBL/GenBank/DDBJ databases">
        <authorList>
            <person name="Varghese N."/>
            <person name="Submissions S."/>
        </authorList>
    </citation>
    <scope>NUCLEOTIDE SEQUENCE [LARGE SCALE GENOMIC DNA]</scope>
    <source>
        <strain evidence="2">DSM 16537</strain>
    </source>
</reference>
<dbReference type="Proteomes" id="UP000192333">
    <property type="component" value="Chromosome I"/>
</dbReference>
<proteinExistence type="predicted"/>
<name>A0A1W2HAM6_9BACT</name>
<dbReference type="RefSeq" id="WP_084122909.1">
    <property type="nucleotide sequence ID" value="NZ_LT838813.1"/>
</dbReference>
<dbReference type="SUPFAM" id="SSF50956">
    <property type="entry name" value="Thermostable phytase (3-phytase)"/>
    <property type="match status" value="1"/>
</dbReference>